<proteinExistence type="predicted"/>
<dbReference type="SUPFAM" id="SSF51338">
    <property type="entry name" value="Composite domain of metallo-dependent hydrolases"/>
    <property type="match status" value="1"/>
</dbReference>
<dbReference type="EMBL" id="UINC01067197">
    <property type="protein sequence ID" value="SVB98632.1"/>
    <property type="molecule type" value="Genomic_DNA"/>
</dbReference>
<dbReference type="Gene3D" id="2.30.40.10">
    <property type="entry name" value="Urease, subunit C, domain 1"/>
    <property type="match status" value="1"/>
</dbReference>
<gene>
    <name evidence="1" type="ORF">METZ01_LOCUS251486</name>
</gene>
<evidence type="ECO:0000313" key="1">
    <source>
        <dbReference type="EMBL" id="SVB98632.1"/>
    </source>
</evidence>
<dbReference type="GO" id="GO:0016810">
    <property type="term" value="F:hydrolase activity, acting on carbon-nitrogen (but not peptide) bonds"/>
    <property type="evidence" value="ECO:0007669"/>
    <property type="project" value="InterPro"/>
</dbReference>
<evidence type="ECO:0008006" key="2">
    <source>
        <dbReference type="Google" id="ProtNLM"/>
    </source>
</evidence>
<name>A0A382IH91_9ZZZZ</name>
<feature type="non-terminal residue" evidence="1">
    <location>
        <position position="80"/>
    </location>
</feature>
<sequence>MKTHWLGLVISLVATSGAFAQETPITIQAGRLIDGAGNVQEDATVTVTGSRITGVSVGTPDNAATYDLSGLTLMPGLIDT</sequence>
<protein>
    <recommendedName>
        <fullName evidence="2">Amidohydrolase 3 domain-containing protein</fullName>
    </recommendedName>
</protein>
<accession>A0A382IH91</accession>
<organism evidence="1">
    <name type="scientific">marine metagenome</name>
    <dbReference type="NCBI Taxonomy" id="408172"/>
    <lineage>
        <taxon>unclassified sequences</taxon>
        <taxon>metagenomes</taxon>
        <taxon>ecological metagenomes</taxon>
    </lineage>
</organism>
<reference evidence="1" key="1">
    <citation type="submission" date="2018-05" db="EMBL/GenBank/DDBJ databases">
        <authorList>
            <person name="Lanie J.A."/>
            <person name="Ng W.-L."/>
            <person name="Kazmierczak K.M."/>
            <person name="Andrzejewski T.M."/>
            <person name="Davidsen T.M."/>
            <person name="Wayne K.J."/>
            <person name="Tettelin H."/>
            <person name="Glass J.I."/>
            <person name="Rusch D."/>
            <person name="Podicherti R."/>
            <person name="Tsui H.-C.T."/>
            <person name="Winkler M.E."/>
        </authorList>
    </citation>
    <scope>NUCLEOTIDE SEQUENCE</scope>
</reference>
<dbReference type="AlphaFoldDB" id="A0A382IH91"/>
<dbReference type="InterPro" id="IPR011059">
    <property type="entry name" value="Metal-dep_hydrolase_composite"/>
</dbReference>